<dbReference type="KEGG" id="mamo:A6B35_33130"/>
<dbReference type="RefSeq" id="WP_006204719.1">
    <property type="nucleotide sequence ID" value="NZ_AGSN01000174.1"/>
</dbReference>
<dbReference type="GO" id="GO:0000731">
    <property type="term" value="P:DNA synthesis involved in DNA repair"/>
    <property type="evidence" value="ECO:0007669"/>
    <property type="project" value="TreeGrafter"/>
</dbReference>
<dbReference type="PANTHER" id="PTHR32182">
    <property type="entry name" value="DNA REPLICATION AND REPAIR PROTEIN RECF"/>
    <property type="match status" value="1"/>
</dbReference>
<dbReference type="EMBL" id="AGSN01000174">
    <property type="protein sequence ID" value="EHH09263.1"/>
    <property type="molecule type" value="Genomic_DNA"/>
</dbReference>
<dbReference type="Proteomes" id="UP000002949">
    <property type="component" value="Unassembled WGS sequence"/>
</dbReference>
<dbReference type="GO" id="GO:0016887">
    <property type="term" value="F:ATP hydrolysis activity"/>
    <property type="evidence" value="ECO:0007669"/>
    <property type="project" value="InterPro"/>
</dbReference>
<feature type="coiled-coil region" evidence="1">
    <location>
        <begin position="448"/>
        <end position="475"/>
    </location>
</feature>
<keyword evidence="4" id="KW-1185">Reference proteome</keyword>
<dbReference type="PATRIC" id="fig|1082933.3.peg.4839"/>
<accession>G6YG82</accession>
<reference evidence="3 4" key="1">
    <citation type="journal article" date="2012" name="J. Bacteriol.">
        <title>Draft Genome Sequence of Plant Growth-Promoting Rhizobium Mesorhizobium amorphae, Isolated from Zinc-Lead Mine Tailings.</title>
        <authorList>
            <person name="Hao X."/>
            <person name="Lin Y."/>
            <person name="Johnstone L."/>
            <person name="Baltrus D.A."/>
            <person name="Miller S.J."/>
            <person name="Wei G."/>
            <person name="Rensing C."/>
        </authorList>
    </citation>
    <scope>NUCLEOTIDE SEQUENCE [LARGE SCALE GENOMIC DNA]</scope>
    <source>
        <strain evidence="3 4">CCNWGS0123</strain>
    </source>
</reference>
<dbReference type="GO" id="GO:0006302">
    <property type="term" value="P:double-strand break repair"/>
    <property type="evidence" value="ECO:0007669"/>
    <property type="project" value="InterPro"/>
</dbReference>
<dbReference type="InterPro" id="IPR038729">
    <property type="entry name" value="Rad50/SbcC_AAA"/>
</dbReference>
<organism evidence="3 4">
    <name type="scientific">Mesorhizobium amorphae CCNWGS0123</name>
    <dbReference type="NCBI Taxonomy" id="1082933"/>
    <lineage>
        <taxon>Bacteria</taxon>
        <taxon>Pseudomonadati</taxon>
        <taxon>Pseudomonadota</taxon>
        <taxon>Alphaproteobacteria</taxon>
        <taxon>Hyphomicrobiales</taxon>
        <taxon>Phyllobacteriaceae</taxon>
        <taxon>Mesorhizobium</taxon>
    </lineage>
</organism>
<dbReference type="InterPro" id="IPR027417">
    <property type="entry name" value="P-loop_NTPase"/>
</dbReference>
<dbReference type="SUPFAM" id="SSF52540">
    <property type="entry name" value="P-loop containing nucleoside triphosphate hydrolases"/>
    <property type="match status" value="1"/>
</dbReference>
<protein>
    <recommendedName>
        <fullName evidence="2">Rad50/SbcC-type AAA domain-containing protein</fullName>
    </recommendedName>
</protein>
<evidence type="ECO:0000256" key="1">
    <source>
        <dbReference type="SAM" id="Coils"/>
    </source>
</evidence>
<dbReference type="AlphaFoldDB" id="G6YG82"/>
<sequence>MKFNRITLANVFAYDGEVAFNLSDTTAERNVVLIWGRNGMGKTSFLNAVKLFFTGMDDTKYRTVGFPGHILPHKQFVLGDNARWTGVINRRARLRKASQGEPVEARVNIEWIDDTGEVCTGVRWWTLEGEDLSYGVYVDRAGERIAASTAEEFLAGVLPPDLVRFFFFDGEDIKSLAESTGSLQSDFDKLLRITFVEDLAKEIEVLASERRERNARNELRQRVNEAQAALAKAQTTQLNAEDELAEIEVSLSNDGIELRRLHLRKANLSSGASEVQRKALEARKKELLERIGELTDGIVAKVPFSVPLLGNLRLLRQLASQVEAKLAAGSSSEHRFVRAVSGQLLEWVKEADSALSPERAEKISGHIAEQLQSAVAEVQPSGLFVTTDPLVMERLRRTLDHWLSVGEGERENLVRDMLDVHREKLQLHDVTEALLHLEVGSQANVEEYRAVTNRIEELEGAVANYNQRKGVLSNEVAAAVAAQTDLKKRIESLLASQTQATADQARTRYLLKLVKALNDIGESLKSATRASLEETINDRFKRIIDHPLIDRIGIDDTYVMTYFEKGGRQLGRTSLSSGMKQLVATALLWALKDSAGVKMPVIIDTPLGRIDRENQDHLLIAYYPVLSHQVLILPTNAELDTRKRGLLEPHVRRHYTIQNDTGDAARVVEEALVELR</sequence>
<feature type="domain" description="Rad50/SbcC-type AAA" evidence="2">
    <location>
        <begin position="5"/>
        <end position="258"/>
    </location>
</feature>
<evidence type="ECO:0000259" key="2">
    <source>
        <dbReference type="Pfam" id="PF13476"/>
    </source>
</evidence>
<keyword evidence="1" id="KW-0175">Coiled coil</keyword>
<dbReference type="OrthoDB" id="9795626at2"/>
<evidence type="ECO:0000313" key="3">
    <source>
        <dbReference type="EMBL" id="EHH09263.1"/>
    </source>
</evidence>
<feature type="coiled-coil region" evidence="1">
    <location>
        <begin position="196"/>
        <end position="243"/>
    </location>
</feature>
<gene>
    <name evidence="3" type="ORF">MEA186_24952</name>
</gene>
<proteinExistence type="predicted"/>
<name>G6YG82_9HYPH</name>
<dbReference type="PANTHER" id="PTHR32182:SF0">
    <property type="entry name" value="DNA REPLICATION AND REPAIR PROTEIN RECF"/>
    <property type="match status" value="1"/>
</dbReference>
<evidence type="ECO:0000313" key="4">
    <source>
        <dbReference type="Proteomes" id="UP000002949"/>
    </source>
</evidence>
<dbReference type="Gene3D" id="3.40.50.300">
    <property type="entry name" value="P-loop containing nucleotide triphosphate hydrolases"/>
    <property type="match status" value="2"/>
</dbReference>
<dbReference type="eggNOG" id="COG0419">
    <property type="taxonomic scope" value="Bacteria"/>
</dbReference>
<dbReference type="Pfam" id="PF13476">
    <property type="entry name" value="AAA_23"/>
    <property type="match status" value="1"/>
</dbReference>